<name>A0ABU1YBU2_9FLAO</name>
<dbReference type="Proteomes" id="UP001269081">
    <property type="component" value="Unassembled WGS sequence"/>
</dbReference>
<dbReference type="EMBL" id="JAVDWQ010000014">
    <property type="protein sequence ID" value="MDR7211717.1"/>
    <property type="molecule type" value="Genomic_DNA"/>
</dbReference>
<evidence type="ECO:0000313" key="1">
    <source>
        <dbReference type="EMBL" id="MDR7211717.1"/>
    </source>
</evidence>
<protein>
    <submittedName>
        <fullName evidence="1">Cysteine sulfinate desulfinase/cysteine desulfurase-like protein</fullName>
    </submittedName>
</protein>
<dbReference type="Gene3D" id="3.40.640.10">
    <property type="entry name" value="Type I PLP-dependent aspartate aminotransferase-like (Major domain)"/>
    <property type="match status" value="1"/>
</dbReference>
<dbReference type="SUPFAM" id="SSF53383">
    <property type="entry name" value="PLP-dependent transferases"/>
    <property type="match status" value="1"/>
</dbReference>
<proteinExistence type="predicted"/>
<accession>A0ABU1YBU2</accession>
<comment type="caution">
    <text evidence="1">The sequence shown here is derived from an EMBL/GenBank/DDBJ whole genome shotgun (WGS) entry which is preliminary data.</text>
</comment>
<evidence type="ECO:0000313" key="2">
    <source>
        <dbReference type="Proteomes" id="UP001269081"/>
    </source>
</evidence>
<dbReference type="InterPro" id="IPR015424">
    <property type="entry name" value="PyrdxlP-dep_Trfase"/>
</dbReference>
<reference evidence="1 2" key="1">
    <citation type="submission" date="2023-07" db="EMBL/GenBank/DDBJ databases">
        <title>Sorghum-associated microbial communities from plants grown in Nebraska, USA.</title>
        <authorList>
            <person name="Schachtman D."/>
        </authorList>
    </citation>
    <scope>NUCLEOTIDE SEQUENCE [LARGE SCALE GENOMIC DNA]</scope>
    <source>
        <strain evidence="1 2">4129</strain>
    </source>
</reference>
<organism evidence="1 2">
    <name type="scientific">Flavobacterium piscis</name>
    <dbReference type="NCBI Taxonomy" id="1114874"/>
    <lineage>
        <taxon>Bacteria</taxon>
        <taxon>Pseudomonadati</taxon>
        <taxon>Bacteroidota</taxon>
        <taxon>Flavobacteriia</taxon>
        <taxon>Flavobacteriales</taxon>
        <taxon>Flavobacteriaceae</taxon>
        <taxon>Flavobacterium</taxon>
    </lineage>
</organism>
<sequence>MYDIESMSAVTHAKNSLFMCDATQAVGKFSIGVKKIGN</sequence>
<dbReference type="InterPro" id="IPR015421">
    <property type="entry name" value="PyrdxlP-dep_Trfase_major"/>
</dbReference>
<gene>
    <name evidence="1" type="ORF">J2W48_003674</name>
</gene>
<keyword evidence="2" id="KW-1185">Reference proteome</keyword>